<protein>
    <recommendedName>
        <fullName evidence="4">Viral A-type inclusion protein</fullName>
    </recommendedName>
</protein>
<dbReference type="OrthoDB" id="1436925at2"/>
<organism evidence="2 3">
    <name type="scientific">Cyclobacterium amurskyense</name>
    <dbReference type="NCBI Taxonomy" id="320787"/>
    <lineage>
        <taxon>Bacteria</taxon>
        <taxon>Pseudomonadati</taxon>
        <taxon>Bacteroidota</taxon>
        <taxon>Cytophagia</taxon>
        <taxon>Cytophagales</taxon>
        <taxon>Cyclobacteriaceae</taxon>
        <taxon>Cyclobacterium</taxon>
    </lineage>
</organism>
<dbReference type="KEGG" id="camu:CA2015_0006"/>
<evidence type="ECO:0008006" key="4">
    <source>
        <dbReference type="Google" id="ProtNLM"/>
    </source>
</evidence>
<dbReference type="STRING" id="320787.CA2015_0006"/>
<dbReference type="PROSITE" id="PS51257">
    <property type="entry name" value="PROKAR_LIPOPROTEIN"/>
    <property type="match status" value="1"/>
</dbReference>
<accession>A0A0H4P5X8</accession>
<name>A0A0H4P5X8_9BACT</name>
<sequence>MKKAPIVLFILLCVSIYSCGPKISENELLKEKVIQVHDEVMPKIGTLKSNQKVLNEKAAELEESEDSENLQKQISGLKAAATDCEKAYDEMFVWMRQFETDLEGMSDEEAKAYLEKELVKVEKVKKDILLAIEKSEALL</sequence>
<feature type="coiled-coil region" evidence="1">
    <location>
        <begin position="44"/>
        <end position="87"/>
    </location>
</feature>
<evidence type="ECO:0000313" key="2">
    <source>
        <dbReference type="EMBL" id="AKP49494.1"/>
    </source>
</evidence>
<dbReference type="Proteomes" id="UP000036520">
    <property type="component" value="Chromosome"/>
</dbReference>
<gene>
    <name evidence="2" type="ORF">CA2015_0006</name>
</gene>
<dbReference type="RefSeq" id="WP_048640038.1">
    <property type="nucleotide sequence ID" value="NZ_CAXBGM010000080.1"/>
</dbReference>
<keyword evidence="1" id="KW-0175">Coiled coil</keyword>
<evidence type="ECO:0000256" key="1">
    <source>
        <dbReference type="SAM" id="Coils"/>
    </source>
</evidence>
<dbReference type="PATRIC" id="fig|320787.5.peg.6"/>
<reference evidence="2 3" key="1">
    <citation type="submission" date="2015-07" db="EMBL/GenBank/DDBJ databases">
        <authorList>
            <person name="Kim K.M."/>
        </authorList>
    </citation>
    <scope>NUCLEOTIDE SEQUENCE [LARGE SCALE GENOMIC DNA]</scope>
    <source>
        <strain evidence="2 3">KCTC 12363</strain>
    </source>
</reference>
<dbReference type="AlphaFoldDB" id="A0A0H4P5X8"/>
<evidence type="ECO:0000313" key="3">
    <source>
        <dbReference type="Proteomes" id="UP000036520"/>
    </source>
</evidence>
<keyword evidence="3" id="KW-1185">Reference proteome</keyword>
<dbReference type="EMBL" id="CP012040">
    <property type="protein sequence ID" value="AKP49494.1"/>
    <property type="molecule type" value="Genomic_DNA"/>
</dbReference>
<proteinExistence type="predicted"/>